<accession>A0A1I3AID4</accession>
<dbReference type="Proteomes" id="UP000199666">
    <property type="component" value="Unassembled WGS sequence"/>
</dbReference>
<protein>
    <submittedName>
        <fullName evidence="1">Uncharacterized protein</fullName>
    </submittedName>
</protein>
<organism evidence="1 2">
    <name type="scientific">Pedobacter insulae</name>
    <dbReference type="NCBI Taxonomy" id="414048"/>
    <lineage>
        <taxon>Bacteria</taxon>
        <taxon>Pseudomonadati</taxon>
        <taxon>Bacteroidota</taxon>
        <taxon>Sphingobacteriia</taxon>
        <taxon>Sphingobacteriales</taxon>
        <taxon>Sphingobacteriaceae</taxon>
        <taxon>Pedobacter</taxon>
    </lineage>
</organism>
<evidence type="ECO:0000313" key="1">
    <source>
        <dbReference type="EMBL" id="SFH49817.1"/>
    </source>
</evidence>
<dbReference type="EMBL" id="FOPP01000015">
    <property type="protein sequence ID" value="SFH49817.1"/>
    <property type="molecule type" value="Genomic_DNA"/>
</dbReference>
<dbReference type="AlphaFoldDB" id="A0A1I3AID4"/>
<sequence length="95" mass="10999">MSIKSKREIMDTKLTLSFNEEVVKKAKIYAANNNISLSRLIEHLLIQVTEKPYQSLEEFPIADWVSMVAEGEVEYKTTSKKERKANKDEFFAAKK</sequence>
<reference evidence="1 2" key="1">
    <citation type="submission" date="2016-10" db="EMBL/GenBank/DDBJ databases">
        <authorList>
            <person name="de Groot N.N."/>
        </authorList>
    </citation>
    <scope>NUCLEOTIDE SEQUENCE [LARGE SCALE GENOMIC DNA]</scope>
    <source>
        <strain evidence="1 2">DSM 18684</strain>
    </source>
</reference>
<evidence type="ECO:0000313" key="2">
    <source>
        <dbReference type="Proteomes" id="UP000199666"/>
    </source>
</evidence>
<dbReference type="Pfam" id="PF19891">
    <property type="entry name" value="DUF6364"/>
    <property type="match status" value="1"/>
</dbReference>
<keyword evidence="2" id="KW-1185">Reference proteome</keyword>
<dbReference type="STRING" id="414048.SAMN04489864_11526"/>
<proteinExistence type="predicted"/>
<gene>
    <name evidence="1" type="ORF">SAMN04489864_11526</name>
</gene>
<name>A0A1I3AID4_9SPHI</name>
<dbReference type="InterPro" id="IPR045944">
    <property type="entry name" value="DUF6364"/>
</dbReference>